<evidence type="ECO:0000313" key="2">
    <source>
        <dbReference type="Proteomes" id="UP001062846"/>
    </source>
</evidence>
<keyword evidence="2" id="KW-1185">Reference proteome</keyword>
<accession>A0ACC0LAF3</accession>
<sequence length="801" mass="89224">MLRSNGWHYGCGSKTCVRESLHQSVRTKRLVANLLKELHVGSIVTHGVRSGQNDYTFCVFLEMEPAQDDPEPMEPGLSNDPWWPSSFMARLRTVSLFSSEESLNSKESISGKNDEVLASYTASQTLWATGKLSEPIPNGFYSIVLESGLKDDTIPSLDELYALEPEGFSADVILVDADKDKKLSLLKQLAVTLVKGLNSNPPAVIKKIAGLVFDFYKRPNLDTSPVKAVLEEVSHLVDNRGVHMLCQIRHGTCHAQAILFKVLADTVGLDSRLVVGLPRDGEMERRDSNKHMSVVVLMNSAELLVDLARFPGQLIPCSTKAIFLYHLSPAGESDSADNDSCDSPLEPNSPLCGFPAGVDFEGSEHNESLQSLYHSKVDASDNVSGPSSRNVMLRQQSKIYGTLNLSHSEPNIGNAFWRRKKVIAEDRTSSSSPEHPLLKHGRSILSGYRQFPREFMNDMTTSRSTGTRGRRRRTSFTPEIGDDIVSNFHPHDHDETSGEKSTAYYFHRKQMCLKNAISLPSSHHQSRERVSRMCEATELSGSADMILSWNKVLESSNISDKLLLPFQEWNIDFSELTVGTRVGIGFFGEVFRGIWNGTDVAIKVFLEQDLTVENIEDFCNEISILRGLMCIHRMKIAHRDLKSANCLVDKHWTVKICDFGLSRVLTNTPMRDGSSAGTPEWMAPELIRNEPFTEKCDIFSLGVIIWELCTLNRPWEGVASVQVVYSVANDGLRLEIPEGSWINKFGKLMFQTVGLNQIDAPAVMKFCHVCSAVSINYADLPEGRSGSAEYIKAASCKCHYF</sequence>
<name>A0ACC0LAF3_RHOML</name>
<comment type="caution">
    <text evidence="1">The sequence shown here is derived from an EMBL/GenBank/DDBJ whole genome shotgun (WGS) entry which is preliminary data.</text>
</comment>
<dbReference type="EMBL" id="CM046400">
    <property type="protein sequence ID" value="KAI8525700.1"/>
    <property type="molecule type" value="Genomic_DNA"/>
</dbReference>
<gene>
    <name evidence="1" type="ORF">RHMOL_Rhmol13G0249800</name>
</gene>
<dbReference type="Proteomes" id="UP001062846">
    <property type="component" value="Chromosome 13"/>
</dbReference>
<organism evidence="1 2">
    <name type="scientific">Rhododendron molle</name>
    <name type="common">Chinese azalea</name>
    <name type="synonym">Azalea mollis</name>
    <dbReference type="NCBI Taxonomy" id="49168"/>
    <lineage>
        <taxon>Eukaryota</taxon>
        <taxon>Viridiplantae</taxon>
        <taxon>Streptophyta</taxon>
        <taxon>Embryophyta</taxon>
        <taxon>Tracheophyta</taxon>
        <taxon>Spermatophyta</taxon>
        <taxon>Magnoliopsida</taxon>
        <taxon>eudicotyledons</taxon>
        <taxon>Gunneridae</taxon>
        <taxon>Pentapetalae</taxon>
        <taxon>asterids</taxon>
        <taxon>Ericales</taxon>
        <taxon>Ericaceae</taxon>
        <taxon>Ericoideae</taxon>
        <taxon>Rhodoreae</taxon>
        <taxon>Rhododendron</taxon>
    </lineage>
</organism>
<evidence type="ECO:0000313" key="1">
    <source>
        <dbReference type="EMBL" id="KAI8525700.1"/>
    </source>
</evidence>
<reference evidence="1" key="1">
    <citation type="submission" date="2022-02" db="EMBL/GenBank/DDBJ databases">
        <title>Plant Genome Project.</title>
        <authorList>
            <person name="Zhang R.-G."/>
        </authorList>
    </citation>
    <scope>NUCLEOTIDE SEQUENCE</scope>
    <source>
        <strain evidence="1">AT1</strain>
    </source>
</reference>
<protein>
    <submittedName>
        <fullName evidence="1">Uncharacterized protein</fullName>
    </submittedName>
</protein>
<proteinExistence type="predicted"/>